<evidence type="ECO:0008006" key="6">
    <source>
        <dbReference type="Google" id="ProtNLM"/>
    </source>
</evidence>
<accession>A0A178MBB6</accession>
<proteinExistence type="predicted"/>
<feature type="domain" description="SHOCT" evidence="3">
    <location>
        <begin position="201"/>
        <end position="226"/>
    </location>
</feature>
<comment type="caution">
    <text evidence="4">The sequence shown here is derived from an EMBL/GenBank/DDBJ whole genome shotgun (WGS) entry which is preliminary data.</text>
</comment>
<dbReference type="InterPro" id="IPR018649">
    <property type="entry name" value="SHOCT"/>
</dbReference>
<evidence type="ECO:0000313" key="5">
    <source>
        <dbReference type="Proteomes" id="UP000078287"/>
    </source>
</evidence>
<feature type="transmembrane region" description="Helical" evidence="1">
    <location>
        <begin position="66"/>
        <end position="87"/>
    </location>
</feature>
<dbReference type="Proteomes" id="UP000078287">
    <property type="component" value="Unassembled WGS sequence"/>
</dbReference>
<keyword evidence="1" id="KW-1133">Transmembrane helix</keyword>
<dbReference type="EMBL" id="LWQS01000058">
    <property type="protein sequence ID" value="OAN45174.1"/>
    <property type="molecule type" value="Genomic_DNA"/>
</dbReference>
<feature type="transmembrane region" description="Helical" evidence="1">
    <location>
        <begin position="21"/>
        <end position="46"/>
    </location>
</feature>
<evidence type="ECO:0000259" key="2">
    <source>
        <dbReference type="Pfam" id="PF03703"/>
    </source>
</evidence>
<dbReference type="InterPro" id="IPR005182">
    <property type="entry name" value="YdbS-like_PH"/>
</dbReference>
<sequence length="229" mass="25631">MNYVESLLGRGEQILYIARQHIYVLIVNILAELTLIAVLVAAGVASNMAFRNNPTAMIGGMSISNLILLICIVISIIVLISGFIDFLRWNSEQIIITDRRVLQVRGVFNKRVIDSSLEKINDIELRQSLLGRIFNFGTIEILTASGSEGANVMDRIEAPVEFKRMLLEAKHNLDRGYGYLDTDGYAPGRQAGGAIDIQRTLEELARLRDRGILSPEEFEAKKRDLLSRI</sequence>
<dbReference type="Pfam" id="PF09851">
    <property type="entry name" value="SHOCT"/>
    <property type="match status" value="1"/>
</dbReference>
<gene>
    <name evidence="4" type="ORF">A6A03_15315</name>
</gene>
<evidence type="ECO:0000259" key="3">
    <source>
        <dbReference type="Pfam" id="PF09851"/>
    </source>
</evidence>
<organism evidence="4 5">
    <name type="scientific">Chloroflexus islandicus</name>
    <dbReference type="NCBI Taxonomy" id="1707952"/>
    <lineage>
        <taxon>Bacteria</taxon>
        <taxon>Bacillati</taxon>
        <taxon>Chloroflexota</taxon>
        <taxon>Chloroflexia</taxon>
        <taxon>Chloroflexales</taxon>
        <taxon>Chloroflexineae</taxon>
        <taxon>Chloroflexaceae</taxon>
        <taxon>Chloroflexus</taxon>
    </lineage>
</organism>
<feature type="domain" description="YdbS-like PH" evidence="2">
    <location>
        <begin position="94"/>
        <end position="152"/>
    </location>
</feature>
<protein>
    <recommendedName>
        <fullName evidence="6">DUF304 domain-containing protein</fullName>
    </recommendedName>
</protein>
<evidence type="ECO:0000256" key="1">
    <source>
        <dbReference type="SAM" id="Phobius"/>
    </source>
</evidence>
<name>A0A178MBB6_9CHLR</name>
<dbReference type="Pfam" id="PF03703">
    <property type="entry name" value="bPH_2"/>
    <property type="match status" value="1"/>
</dbReference>
<dbReference type="AlphaFoldDB" id="A0A178MBB6"/>
<dbReference type="OrthoDB" id="3378680at2"/>
<keyword evidence="5" id="KW-1185">Reference proteome</keyword>
<reference evidence="4 5" key="1">
    <citation type="submission" date="2016-04" db="EMBL/GenBank/DDBJ databases">
        <title>Chloroflexus islandicus sp. nov., a thermophilic filamentous anoxygenic phototrophic bacterium from geyser Strokkur (Iceland).</title>
        <authorList>
            <person name="Gaisin V.A."/>
            <person name="Kalashnikov A.M."/>
            <person name="Sukhacheva M.V."/>
            <person name="Grouzdev D.S."/>
            <person name="Ivanov T.M."/>
            <person name="Kuznetsov B."/>
            <person name="Gorlenko V.M."/>
        </authorList>
    </citation>
    <scope>NUCLEOTIDE SEQUENCE [LARGE SCALE GENOMIC DNA]</scope>
    <source>
        <strain evidence="5">isl-2</strain>
    </source>
</reference>
<keyword evidence="1" id="KW-0812">Transmembrane</keyword>
<dbReference type="RefSeq" id="WP_066787970.1">
    <property type="nucleotide sequence ID" value="NZ_LWQS01000058.1"/>
</dbReference>
<dbReference type="STRING" id="1707952.A6A03_15315"/>
<keyword evidence="1" id="KW-0472">Membrane</keyword>
<dbReference type="PANTHER" id="PTHR37938:SF1">
    <property type="entry name" value="BLL0215 PROTEIN"/>
    <property type="match status" value="1"/>
</dbReference>
<evidence type="ECO:0000313" key="4">
    <source>
        <dbReference type="EMBL" id="OAN45174.1"/>
    </source>
</evidence>
<dbReference type="PANTHER" id="PTHR37938">
    <property type="entry name" value="BLL0215 PROTEIN"/>
    <property type="match status" value="1"/>
</dbReference>